<dbReference type="Proteomes" id="UP000009045">
    <property type="component" value="Chromosome"/>
</dbReference>
<organism evidence="1 2">
    <name type="scientific">Sinorhizobium meliloti (strain SM11)</name>
    <dbReference type="NCBI Taxonomy" id="707241"/>
    <lineage>
        <taxon>Bacteria</taxon>
        <taxon>Pseudomonadati</taxon>
        <taxon>Pseudomonadota</taxon>
        <taxon>Alphaproteobacteria</taxon>
        <taxon>Hyphomicrobiales</taxon>
        <taxon>Rhizobiaceae</taxon>
        <taxon>Sinorhizobium/Ensifer group</taxon>
        <taxon>Sinorhizobium</taxon>
    </lineage>
</organism>
<name>F7X6H8_SINMM</name>
<dbReference type="AlphaFoldDB" id="F7X6H8"/>
<evidence type="ECO:0000313" key="2">
    <source>
        <dbReference type="Proteomes" id="UP000009045"/>
    </source>
</evidence>
<reference evidence="1 2" key="1">
    <citation type="journal article" date="2011" name="J. Biotechnol.">
        <title>The complete genome sequence of the dominant Sinorhizobium meliloti field isolate SM11 extends the S. meliloti pan-genome.</title>
        <authorList>
            <person name="Schneiker-Bekel S."/>
            <person name="Wibberg D."/>
            <person name="Bekel T."/>
            <person name="Blom J."/>
            <person name="Linke B."/>
            <person name="Neuweger H."/>
            <person name="Stiens M."/>
            <person name="Vorholter F.J."/>
            <person name="Weidner S."/>
            <person name="Goesmann A."/>
            <person name="Puhler A."/>
            <person name="Schluter A."/>
        </authorList>
    </citation>
    <scope>NUCLEOTIDE SEQUENCE [LARGE SCALE GENOMIC DNA]</scope>
    <source>
        <strain evidence="1 2">SM11</strain>
    </source>
</reference>
<dbReference type="KEGG" id="smx:SM11_chr0097"/>
<proteinExistence type="predicted"/>
<gene>
    <name evidence="1" type="ordered locus">SM11_chr0097</name>
</gene>
<evidence type="ECO:0000313" key="1">
    <source>
        <dbReference type="EMBL" id="AEH77383.1"/>
    </source>
</evidence>
<dbReference type="HOGENOM" id="CLU_3157840_0_0_5"/>
<accession>F7X6H8</accession>
<sequence length="48" mass="5164">MNPNQTIVCTVSLTSMSKLLHGLCDEGRLSAGRKLYAAFRPRPGATNS</sequence>
<protein>
    <submittedName>
        <fullName evidence="1">Uncharacterized protein</fullName>
    </submittedName>
</protein>
<dbReference type="EMBL" id="CP001830">
    <property type="protein sequence ID" value="AEH77383.1"/>
    <property type="molecule type" value="Genomic_DNA"/>
</dbReference>